<protein>
    <submittedName>
        <fullName evidence="4">Uncharacterized protein</fullName>
    </submittedName>
</protein>
<feature type="compositionally biased region" description="Basic and acidic residues" evidence="3">
    <location>
        <begin position="174"/>
        <end position="209"/>
    </location>
</feature>
<evidence type="ECO:0000313" key="4">
    <source>
        <dbReference type="EMBL" id="CAB1440377.1"/>
    </source>
</evidence>
<sequence>MPAINEHRRLANRAVKSATAFELVELHTCYLGATTIRAITADIQTVVSASRGGGAPKEKELTKGGSRRQARRVEDLQRWWVGQLAAGTCEIVTLDRDSSQPRRTIARQTARCACKKGQIAGTTRARPACVDAGRSEGAADRAGSSSRDLEELSEGDCAASGIDESPAGDQFAEAEARRPNTDDRELWPYPNERGRRGQADGGRSRRWDASPRTGLEDAASELEKFILLRRPKEKAFFLCNSVLVQCQIVQLEIDSALSVPEEGRPLVGITPTTRRIWLSNEPSDPRVEVSHGPLGGAGVLAGPAHQSLGVSSTSHPHHPRPPYKSSRAHTVCVSPAVTHSQSFTSSGSVDTGLCGELGGTCRVLDGRSDEVSQSSLECPCHLVSAVIGGGAGAAGKSRKSALAHSLHSLSPLRPDTHESVWHWERRRFPF</sequence>
<comment type="similarity">
    <text evidence="1">Belongs to the TAFA family.</text>
</comment>
<dbReference type="InterPro" id="IPR020350">
    <property type="entry name" value="Chemokine-like_TAFA"/>
</dbReference>
<dbReference type="InterPro" id="IPR040329">
    <property type="entry name" value="TAFA-5"/>
</dbReference>
<dbReference type="GO" id="GO:0048018">
    <property type="term" value="F:receptor ligand activity"/>
    <property type="evidence" value="ECO:0007669"/>
    <property type="project" value="TreeGrafter"/>
</dbReference>
<proteinExistence type="inferred from homology"/>
<dbReference type="AlphaFoldDB" id="A0A9N7V1G4"/>
<dbReference type="PANTHER" id="PTHR31878">
    <property type="entry name" value="CHEMOKINE-LIKE PROTEIN TAFA-5-RELATED"/>
    <property type="match status" value="1"/>
</dbReference>
<accession>A0A9N7V1G4</accession>
<evidence type="ECO:0000256" key="1">
    <source>
        <dbReference type="ARBA" id="ARBA00006101"/>
    </source>
</evidence>
<organism evidence="4 5">
    <name type="scientific">Pleuronectes platessa</name>
    <name type="common">European plaice</name>
    <dbReference type="NCBI Taxonomy" id="8262"/>
    <lineage>
        <taxon>Eukaryota</taxon>
        <taxon>Metazoa</taxon>
        <taxon>Chordata</taxon>
        <taxon>Craniata</taxon>
        <taxon>Vertebrata</taxon>
        <taxon>Euteleostomi</taxon>
        <taxon>Actinopterygii</taxon>
        <taxon>Neopterygii</taxon>
        <taxon>Teleostei</taxon>
        <taxon>Neoteleostei</taxon>
        <taxon>Acanthomorphata</taxon>
        <taxon>Carangaria</taxon>
        <taxon>Pleuronectiformes</taxon>
        <taxon>Pleuronectoidei</taxon>
        <taxon>Pleuronectidae</taxon>
        <taxon>Pleuronectes</taxon>
    </lineage>
</organism>
<evidence type="ECO:0000256" key="2">
    <source>
        <dbReference type="ARBA" id="ARBA00022729"/>
    </source>
</evidence>
<feature type="region of interest" description="Disordered" evidence="3">
    <location>
        <begin position="293"/>
        <end position="326"/>
    </location>
</feature>
<evidence type="ECO:0000313" key="5">
    <source>
        <dbReference type="Proteomes" id="UP001153269"/>
    </source>
</evidence>
<feature type="region of interest" description="Disordered" evidence="3">
    <location>
        <begin position="49"/>
        <end position="68"/>
    </location>
</feature>
<name>A0A9N7V1G4_PLEPL</name>
<dbReference type="EMBL" id="CADEAL010002446">
    <property type="protein sequence ID" value="CAB1440377.1"/>
    <property type="molecule type" value="Genomic_DNA"/>
</dbReference>
<reference evidence="4" key="1">
    <citation type="submission" date="2020-03" db="EMBL/GenBank/DDBJ databases">
        <authorList>
            <person name="Weist P."/>
        </authorList>
    </citation>
    <scope>NUCLEOTIDE SEQUENCE</scope>
</reference>
<comment type="caution">
    <text evidence="4">The sequence shown here is derived from an EMBL/GenBank/DDBJ whole genome shotgun (WGS) entry which is preliminary data.</text>
</comment>
<dbReference type="Pfam" id="PF12020">
    <property type="entry name" value="TAFA"/>
    <property type="match status" value="1"/>
</dbReference>
<keyword evidence="2" id="KW-0732">Signal</keyword>
<evidence type="ECO:0000256" key="3">
    <source>
        <dbReference type="SAM" id="MobiDB-lite"/>
    </source>
</evidence>
<dbReference type="GO" id="GO:0001664">
    <property type="term" value="F:G protein-coupled receptor binding"/>
    <property type="evidence" value="ECO:0007669"/>
    <property type="project" value="TreeGrafter"/>
</dbReference>
<dbReference type="GO" id="GO:0007186">
    <property type="term" value="P:G protein-coupled receptor signaling pathway"/>
    <property type="evidence" value="ECO:0007669"/>
    <property type="project" value="TreeGrafter"/>
</dbReference>
<dbReference type="Proteomes" id="UP001153269">
    <property type="component" value="Unassembled WGS sequence"/>
</dbReference>
<dbReference type="PANTHER" id="PTHR31878:SF0">
    <property type="entry name" value="CHEMOKINE-LIKE PROTEIN TAFA-5"/>
    <property type="match status" value="1"/>
</dbReference>
<keyword evidence="5" id="KW-1185">Reference proteome</keyword>
<dbReference type="GO" id="GO:0005615">
    <property type="term" value="C:extracellular space"/>
    <property type="evidence" value="ECO:0007669"/>
    <property type="project" value="TreeGrafter"/>
</dbReference>
<feature type="region of interest" description="Disordered" evidence="3">
    <location>
        <begin position="124"/>
        <end position="213"/>
    </location>
</feature>
<gene>
    <name evidence="4" type="ORF">PLEPLA_LOCUS28143</name>
</gene>